<dbReference type="AlphaFoldDB" id="A0A8J7ILK3"/>
<name>A0A8J7ILK3_9BACT</name>
<evidence type="ECO:0000313" key="2">
    <source>
        <dbReference type="Proteomes" id="UP000636888"/>
    </source>
</evidence>
<gene>
    <name evidence="1" type="ORF">JFN93_02215</name>
</gene>
<dbReference type="RefSeq" id="WP_199382360.1">
    <property type="nucleotide sequence ID" value="NZ_JAEMHM010000002.1"/>
</dbReference>
<keyword evidence="2" id="KW-1185">Reference proteome</keyword>
<reference evidence="1" key="1">
    <citation type="submission" date="2020-12" db="EMBL/GenBank/DDBJ databases">
        <title>Geomonas sp. Red875, isolated from river sediment.</title>
        <authorList>
            <person name="Xu Z."/>
            <person name="Zhang Z."/>
            <person name="Masuda Y."/>
            <person name="Itoh H."/>
            <person name="Senoo K."/>
        </authorList>
    </citation>
    <scope>NUCLEOTIDE SEQUENCE</scope>
    <source>
        <strain evidence="1">Red875</strain>
    </source>
</reference>
<organism evidence="1 2">
    <name type="scientific">Geomesophilobacter sediminis</name>
    <dbReference type="NCBI Taxonomy" id="2798584"/>
    <lineage>
        <taxon>Bacteria</taxon>
        <taxon>Pseudomonadati</taxon>
        <taxon>Thermodesulfobacteriota</taxon>
        <taxon>Desulfuromonadia</taxon>
        <taxon>Geobacterales</taxon>
        <taxon>Geobacteraceae</taxon>
        <taxon>Geomesophilobacter</taxon>
    </lineage>
</organism>
<proteinExistence type="predicted"/>
<dbReference type="Proteomes" id="UP000636888">
    <property type="component" value="Unassembled WGS sequence"/>
</dbReference>
<evidence type="ECO:0000313" key="1">
    <source>
        <dbReference type="EMBL" id="MBJ6723513.1"/>
    </source>
</evidence>
<dbReference type="EMBL" id="JAEMHM010000002">
    <property type="protein sequence ID" value="MBJ6723513.1"/>
    <property type="molecule type" value="Genomic_DNA"/>
</dbReference>
<comment type="caution">
    <text evidence="1">The sequence shown here is derived from an EMBL/GenBank/DDBJ whole genome shotgun (WGS) entry which is preliminary data.</text>
</comment>
<protein>
    <submittedName>
        <fullName evidence="1">YkgJ family cysteine cluster protein</fullName>
    </submittedName>
</protein>
<accession>A0A8J7ILK3</accession>
<sequence>MSSAQSKRKQIISHEIDRLKRRILSVERAGADQGRQLAFLYRAADRFARAVYPHSFCQGEAAQEGCNTGKCCKCGPDVFEYERRVLDLLPKRSDQSGYCPFFNLSKRNCGIYQVRPFACRIYYNFDKSAYYCQNPNDTTLQLFDGVQRHLEKVLGAYTGGYYFK</sequence>